<dbReference type="SMART" id="SM00984">
    <property type="entry name" value="UDPG_MGDP_dh_C"/>
    <property type="match status" value="1"/>
</dbReference>
<dbReference type="InterPro" id="IPR017476">
    <property type="entry name" value="UDP-Glc/GDP-Man"/>
</dbReference>
<dbReference type="InterPro" id="IPR036291">
    <property type="entry name" value="NAD(P)-bd_dom_sf"/>
</dbReference>
<evidence type="ECO:0000256" key="1">
    <source>
        <dbReference type="ARBA" id="ARBA00006601"/>
    </source>
</evidence>
<dbReference type="PIRSF" id="PIRSF500136">
    <property type="entry name" value="UDP_ManNAc_DH"/>
    <property type="match status" value="1"/>
</dbReference>
<reference evidence="6 7" key="1">
    <citation type="submission" date="2023-06" db="EMBL/GenBank/DDBJ databases">
        <title>Novel species in genus Planococcus.</title>
        <authorList>
            <person name="Ning S."/>
        </authorList>
    </citation>
    <scope>NUCLEOTIDE SEQUENCE [LARGE SCALE GENOMIC DNA]</scope>
    <source>
        <strain evidence="6 7">N028</strain>
    </source>
</reference>
<dbReference type="Pfam" id="PF00984">
    <property type="entry name" value="UDPG_MGDP_dh"/>
    <property type="match status" value="1"/>
</dbReference>
<dbReference type="InterPro" id="IPR028359">
    <property type="entry name" value="UDP_ManNAc/GlcNAc_DH"/>
</dbReference>
<evidence type="ECO:0000256" key="3">
    <source>
        <dbReference type="ARBA" id="ARBA00023027"/>
    </source>
</evidence>
<dbReference type="NCBIfam" id="TIGR03026">
    <property type="entry name" value="NDP-sugDHase"/>
    <property type="match status" value="1"/>
</dbReference>
<keyword evidence="2" id="KW-0560">Oxidoreductase</keyword>
<comment type="caution">
    <text evidence="6">The sequence shown here is derived from an EMBL/GenBank/DDBJ whole genome shotgun (WGS) entry which is preliminary data.</text>
</comment>
<dbReference type="RefSeq" id="WP_301723208.1">
    <property type="nucleotide sequence ID" value="NZ_JAUJWV010000001.1"/>
</dbReference>
<evidence type="ECO:0000259" key="5">
    <source>
        <dbReference type="SMART" id="SM00984"/>
    </source>
</evidence>
<dbReference type="InterPro" id="IPR014027">
    <property type="entry name" value="UDP-Glc/GDP-Man_DH_C"/>
</dbReference>
<gene>
    <name evidence="6" type="ORF">QWY14_07425</name>
</gene>
<dbReference type="PANTHER" id="PTHR43491:SF2">
    <property type="entry name" value="UDP-N-ACETYL-D-MANNOSAMINE DEHYDROGENASE"/>
    <property type="match status" value="1"/>
</dbReference>
<dbReference type="SUPFAM" id="SSF51735">
    <property type="entry name" value="NAD(P)-binding Rossmann-fold domains"/>
    <property type="match status" value="1"/>
</dbReference>
<dbReference type="SUPFAM" id="SSF52413">
    <property type="entry name" value="UDP-glucose/GDP-mannose dehydrogenase C-terminal domain"/>
    <property type="match status" value="1"/>
</dbReference>
<evidence type="ECO:0000256" key="4">
    <source>
        <dbReference type="PIRNR" id="PIRNR000124"/>
    </source>
</evidence>
<accession>A0ABT8N147</accession>
<evidence type="ECO:0000256" key="2">
    <source>
        <dbReference type="ARBA" id="ARBA00023002"/>
    </source>
</evidence>
<feature type="domain" description="UDP-glucose/GDP-mannose dehydrogenase C-terminal" evidence="5">
    <location>
        <begin position="315"/>
        <end position="416"/>
    </location>
</feature>
<dbReference type="PANTHER" id="PTHR43491">
    <property type="entry name" value="UDP-N-ACETYL-D-MANNOSAMINE DEHYDROGENASE"/>
    <property type="match status" value="1"/>
</dbReference>
<dbReference type="Pfam" id="PF03720">
    <property type="entry name" value="UDPG_MGDP_dh_C"/>
    <property type="match status" value="1"/>
</dbReference>
<dbReference type="SUPFAM" id="SSF48179">
    <property type="entry name" value="6-phosphogluconate dehydrogenase C-terminal domain-like"/>
    <property type="match status" value="1"/>
</dbReference>
<keyword evidence="7" id="KW-1185">Reference proteome</keyword>
<evidence type="ECO:0000313" key="7">
    <source>
        <dbReference type="Proteomes" id="UP001172055"/>
    </source>
</evidence>
<dbReference type="Proteomes" id="UP001172055">
    <property type="component" value="Unassembled WGS sequence"/>
</dbReference>
<dbReference type="EMBL" id="JAUJWV010000001">
    <property type="protein sequence ID" value="MDN7241618.1"/>
    <property type="molecule type" value="Genomic_DNA"/>
</dbReference>
<evidence type="ECO:0000313" key="6">
    <source>
        <dbReference type="EMBL" id="MDN7241618.1"/>
    </source>
</evidence>
<dbReference type="Gene3D" id="3.40.50.720">
    <property type="entry name" value="NAD(P)-binding Rossmann-like Domain"/>
    <property type="match status" value="2"/>
</dbReference>
<keyword evidence="3" id="KW-0520">NAD</keyword>
<organism evidence="6 7">
    <name type="scientific">Planococcus shixiaomingii</name>
    <dbReference type="NCBI Taxonomy" id="3058393"/>
    <lineage>
        <taxon>Bacteria</taxon>
        <taxon>Bacillati</taxon>
        <taxon>Bacillota</taxon>
        <taxon>Bacilli</taxon>
        <taxon>Bacillales</taxon>
        <taxon>Caryophanaceae</taxon>
        <taxon>Planococcus</taxon>
    </lineage>
</organism>
<dbReference type="InterPro" id="IPR001732">
    <property type="entry name" value="UDP-Glc/GDP-Man_DH_N"/>
</dbReference>
<dbReference type="Pfam" id="PF03721">
    <property type="entry name" value="UDPG_MGDP_dh_N"/>
    <property type="match status" value="1"/>
</dbReference>
<sequence>MLKDLKIAVVGLGYVGLPVAVAFSNKFKVIGFDINKSRIETLLEGNDYTNEVSYEELSRTQIDFTDDPEKLSEAGFIIVTVPTSIDSSNQPDLTSLLAVCKTVGKNMKKGAVVVFESTVYPGTTEEKCIPLLEKYSGLEAGKEFFVGYSPERINPGDKKHTFTKIKKVVSGQNEAVLDFIASIYSSVVEAGIFKAKSIRVAEAAKVIENTQRDVNIALMNELALICNRLEIDTNDVLETAGTKWNFLKFYPGLVGGHCIGVDPYYLTHKAQAIGHHPEVILAGRRINDGIGPYIARTLVKKLIQNNLPVQGTRVTILGLTFKENVPDLRNSKVVDVIRELQEYGVDVQIADACSDTAEAERQYGLTITPEEELLSAPAVILAVPHEKYKKAGWKQFDRLLTNKEGIVFDIKSVLDPKDKPNKIQLWRL</sequence>
<comment type="similarity">
    <text evidence="1 4">Belongs to the UDP-glucose/GDP-mannose dehydrogenase family.</text>
</comment>
<dbReference type="InterPro" id="IPR014026">
    <property type="entry name" value="UDP-Glc/GDP-Man_DH_dimer"/>
</dbReference>
<dbReference type="InterPro" id="IPR036220">
    <property type="entry name" value="UDP-Glc/GDP-Man_DH_C_sf"/>
</dbReference>
<protein>
    <submittedName>
        <fullName evidence="6">Nucleotide sugar dehydrogenase</fullName>
    </submittedName>
</protein>
<name>A0ABT8N147_9BACL</name>
<dbReference type="InterPro" id="IPR008927">
    <property type="entry name" value="6-PGluconate_DH-like_C_sf"/>
</dbReference>
<dbReference type="PIRSF" id="PIRSF000124">
    <property type="entry name" value="UDPglc_GDPman_dh"/>
    <property type="match status" value="1"/>
</dbReference>
<proteinExistence type="inferred from homology"/>